<feature type="compositionally biased region" description="Basic and acidic residues" evidence="1">
    <location>
        <begin position="92"/>
        <end position="101"/>
    </location>
</feature>
<evidence type="ECO:0000313" key="2">
    <source>
        <dbReference type="EMBL" id="QJE99139.1"/>
    </source>
</evidence>
<dbReference type="AlphaFoldDB" id="A0A858RS06"/>
<sequence>MALRAANESVNWVVYLDGRRRIRAMNLLPDDPKAAAKLILRDTSAHGTPNVVLFPGTTNQDAEQWAKPINALTSQEQSRPLDSFPIDPYEPSAKEDGHFSEGDGGYNVISIPSRDERSAGQSDGQPDIEAADSPANVLGTTYQPVPEQNLPDWARRGLAATEREAGGRGKVSVVQLGIKNPPGKSSTLRFSAELFSLFRKRILFVKGTEKPLPFDGMISPDDPNTLIIDADAPSGLTYLFGHELGHSIQHQRPDLYDAFQKELLAMAGDWSDYREKLHASYRTEEQFRAEFTNDFIGNQMGDPVFWQRLHQRNPGIFRRLVDAALAFLKELGSRIGTLERDVRPYFKDIEAARTSLVKMLEDYQLGPMPESSVRTRKLPDHGNDNELSGKLHRG</sequence>
<dbReference type="EMBL" id="CP051774">
    <property type="protein sequence ID" value="QJE99139.1"/>
    <property type="molecule type" value="Genomic_DNA"/>
</dbReference>
<evidence type="ECO:0000256" key="1">
    <source>
        <dbReference type="SAM" id="MobiDB-lite"/>
    </source>
</evidence>
<feature type="compositionally biased region" description="Basic and acidic residues" evidence="1">
    <location>
        <begin position="377"/>
        <end position="394"/>
    </location>
</feature>
<name>A0A858RS06_9BACT</name>
<protein>
    <submittedName>
        <fullName evidence="2">Uncharacterized protein</fullName>
    </submittedName>
</protein>
<gene>
    <name evidence="2" type="ORF">HHL09_26280</name>
</gene>
<proteinExistence type="predicted"/>
<keyword evidence="3" id="KW-1185">Reference proteome</keyword>
<evidence type="ECO:0000313" key="3">
    <source>
        <dbReference type="Proteomes" id="UP000501812"/>
    </source>
</evidence>
<dbReference type="KEGG" id="luo:HHL09_26280"/>
<dbReference type="RefSeq" id="WP_169457625.1">
    <property type="nucleotide sequence ID" value="NZ_CP051774.1"/>
</dbReference>
<reference evidence="2 3" key="1">
    <citation type="submission" date="2020-04" db="EMBL/GenBank/DDBJ databases">
        <title>Luteolibacter sp. G-1-1-1 isolated from soil.</title>
        <authorList>
            <person name="Dahal R.H."/>
        </authorList>
    </citation>
    <scope>NUCLEOTIDE SEQUENCE [LARGE SCALE GENOMIC DNA]</scope>
    <source>
        <strain evidence="2 3">G-1-1-1</strain>
    </source>
</reference>
<dbReference type="Proteomes" id="UP000501812">
    <property type="component" value="Chromosome"/>
</dbReference>
<feature type="region of interest" description="Disordered" evidence="1">
    <location>
        <begin position="90"/>
        <end position="151"/>
    </location>
</feature>
<accession>A0A858RS06</accession>
<feature type="region of interest" description="Disordered" evidence="1">
    <location>
        <begin position="368"/>
        <end position="394"/>
    </location>
</feature>
<organism evidence="2 3">
    <name type="scientific">Luteolibacter luteus</name>
    <dbReference type="NCBI Taxonomy" id="2728835"/>
    <lineage>
        <taxon>Bacteria</taxon>
        <taxon>Pseudomonadati</taxon>
        <taxon>Verrucomicrobiota</taxon>
        <taxon>Verrucomicrobiia</taxon>
        <taxon>Verrucomicrobiales</taxon>
        <taxon>Verrucomicrobiaceae</taxon>
        <taxon>Luteolibacter</taxon>
    </lineage>
</organism>